<dbReference type="EMBL" id="FNON01000002">
    <property type="protein sequence ID" value="SDX04289.1"/>
    <property type="molecule type" value="Genomic_DNA"/>
</dbReference>
<dbReference type="Proteomes" id="UP000199515">
    <property type="component" value="Unassembled WGS sequence"/>
</dbReference>
<reference evidence="1 2" key="1">
    <citation type="submission" date="2016-10" db="EMBL/GenBank/DDBJ databases">
        <authorList>
            <person name="de Groot N.N."/>
        </authorList>
    </citation>
    <scope>NUCLEOTIDE SEQUENCE [LARGE SCALE GENOMIC DNA]</scope>
    <source>
        <strain evidence="1 2">CPCC 202699</strain>
    </source>
</reference>
<sequence>MLTKVFPSHLNDGKQAEVYRRLFADTIVEFVELDHELLVEL</sequence>
<evidence type="ECO:0000313" key="2">
    <source>
        <dbReference type="Proteomes" id="UP000199515"/>
    </source>
</evidence>
<organism evidence="1 2">
    <name type="scientific">Amycolatopsis xylanica</name>
    <dbReference type="NCBI Taxonomy" id="589385"/>
    <lineage>
        <taxon>Bacteria</taxon>
        <taxon>Bacillati</taxon>
        <taxon>Actinomycetota</taxon>
        <taxon>Actinomycetes</taxon>
        <taxon>Pseudonocardiales</taxon>
        <taxon>Pseudonocardiaceae</taxon>
        <taxon>Amycolatopsis</taxon>
    </lineage>
</organism>
<accession>A0A1H2YIB8</accession>
<dbReference type="RefSeq" id="WP_281244395.1">
    <property type="nucleotide sequence ID" value="NZ_FNON01000002.1"/>
</dbReference>
<proteinExistence type="predicted"/>
<keyword evidence="2" id="KW-1185">Reference proteome</keyword>
<dbReference type="STRING" id="589385.SAMN05421504_102129"/>
<gene>
    <name evidence="1" type="ORF">SAMN05421504_102129</name>
</gene>
<evidence type="ECO:0000313" key="1">
    <source>
        <dbReference type="EMBL" id="SDX04289.1"/>
    </source>
</evidence>
<dbReference type="AlphaFoldDB" id="A0A1H2YIB8"/>
<name>A0A1H2YIB8_9PSEU</name>
<protein>
    <submittedName>
        <fullName evidence="1">Uncharacterized protein</fullName>
    </submittedName>
</protein>